<evidence type="ECO:0000256" key="1">
    <source>
        <dbReference type="ARBA" id="ARBA00004141"/>
    </source>
</evidence>
<sequence>MAFNNLPMLWVFSLRNNCLMWLTGWSFATFMTFHRHISRIVLIQAIVHASTYSAYQAAFDYLAASWNEHYWQMGAMAIIAMGFIHLASSIYFRIKCYELFLVAHIALSVVFLAGLFYHIDHFVGRYDAYIWPLVGVWAFDRAVRIARLAYCNIALFSSGTVVGYNSVASLLGETGLIKLEVTISSQFPTLGAGQHFYLYRPLKWRGWESHPFTLAGWTWTHTETSANEVEQSESLRDLPEKKAARTDTIATLPPSADAGISLPIPANTPKHDEGSKSTILTTEMEQVSGRKVTFYIRPRGGWTMRLRDECLKEPSRSVRGLTLLEGPYGQVRSPIHTFENVVFVVGGSGITVAMSYLQDHVERTTRPPRRGRTMRTRTRQITLVWVTRKTSMIREITSGGGQLRRVCHRGDVRMRLFATSPRVEEQDEAEVEAEAEPHTLDKGSAGHEKADDQGRQRRQPQLHILHGRPSITDEVFSAINGAASLPQDARTAIVACGPAGIADETRAAVHKVLKEGNDRVEYFEEKFGYVQKIDRLRPEVAIPSV</sequence>
<gene>
    <name evidence="13" type="ORF">PV08_03319</name>
</gene>
<accession>A0A0D2C681</accession>
<comment type="subcellular location">
    <subcellularLocation>
        <location evidence="1">Membrane</location>
        <topology evidence="1">Multi-pass membrane protein</topology>
    </subcellularLocation>
</comment>
<evidence type="ECO:0000256" key="4">
    <source>
        <dbReference type="ARBA" id="ARBA00022692"/>
    </source>
</evidence>
<feature type="region of interest" description="Disordered" evidence="10">
    <location>
        <begin position="421"/>
        <end position="461"/>
    </location>
</feature>
<dbReference type="CDD" id="cd06186">
    <property type="entry name" value="NOX_Duox_like_FAD_NADP"/>
    <property type="match status" value="1"/>
</dbReference>
<dbReference type="Gene3D" id="3.40.50.80">
    <property type="entry name" value="Nucleotide-binding domain of ferredoxin-NADP reductase (FNR) module"/>
    <property type="match status" value="1"/>
</dbReference>
<evidence type="ECO:0000256" key="2">
    <source>
        <dbReference type="ARBA" id="ARBA00006278"/>
    </source>
</evidence>
<dbReference type="Pfam" id="PF08030">
    <property type="entry name" value="NAD_binding_6"/>
    <property type="match status" value="1"/>
</dbReference>
<dbReference type="VEuPathDB" id="FungiDB:PV08_03319"/>
<name>A0A0D2C681_9EURO</name>
<evidence type="ECO:0000256" key="11">
    <source>
        <dbReference type="SAM" id="Phobius"/>
    </source>
</evidence>
<dbReference type="OrthoDB" id="167398at2759"/>
<dbReference type="EMBL" id="KN847493">
    <property type="protein sequence ID" value="KIW19029.1"/>
    <property type="molecule type" value="Genomic_DNA"/>
</dbReference>
<keyword evidence="14" id="KW-1185">Reference proteome</keyword>
<dbReference type="PANTHER" id="PTHR32361">
    <property type="entry name" value="FERRIC/CUPRIC REDUCTASE TRANSMEMBRANE COMPONENT"/>
    <property type="match status" value="1"/>
</dbReference>
<evidence type="ECO:0000313" key="13">
    <source>
        <dbReference type="EMBL" id="KIW19029.1"/>
    </source>
</evidence>
<feature type="compositionally biased region" description="Basic and acidic residues" evidence="10">
    <location>
        <begin position="435"/>
        <end position="455"/>
    </location>
</feature>
<evidence type="ECO:0000313" key="14">
    <source>
        <dbReference type="Proteomes" id="UP000053328"/>
    </source>
</evidence>
<organism evidence="13 14">
    <name type="scientific">Exophiala spinifera</name>
    <dbReference type="NCBI Taxonomy" id="91928"/>
    <lineage>
        <taxon>Eukaryota</taxon>
        <taxon>Fungi</taxon>
        <taxon>Dikarya</taxon>
        <taxon>Ascomycota</taxon>
        <taxon>Pezizomycotina</taxon>
        <taxon>Eurotiomycetes</taxon>
        <taxon>Chaetothyriomycetidae</taxon>
        <taxon>Chaetothyriales</taxon>
        <taxon>Herpotrichiellaceae</taxon>
        <taxon>Exophiala</taxon>
    </lineage>
</organism>
<evidence type="ECO:0000256" key="3">
    <source>
        <dbReference type="ARBA" id="ARBA00022448"/>
    </source>
</evidence>
<feature type="transmembrane region" description="Helical" evidence="11">
    <location>
        <begin position="70"/>
        <end position="92"/>
    </location>
</feature>
<evidence type="ECO:0000256" key="6">
    <source>
        <dbReference type="ARBA" id="ARBA00023002"/>
    </source>
</evidence>
<dbReference type="SFLD" id="SFLDS00052">
    <property type="entry name" value="Ferric_Reductase_Domain"/>
    <property type="match status" value="1"/>
</dbReference>
<dbReference type="GO" id="GO:0006879">
    <property type="term" value="P:intracellular iron ion homeostasis"/>
    <property type="evidence" value="ECO:0007669"/>
    <property type="project" value="TreeGrafter"/>
</dbReference>
<feature type="compositionally biased region" description="Acidic residues" evidence="10">
    <location>
        <begin position="425"/>
        <end position="434"/>
    </location>
</feature>
<dbReference type="RefSeq" id="XP_016239245.1">
    <property type="nucleotide sequence ID" value="XM_016377675.1"/>
</dbReference>
<keyword evidence="8 11" id="KW-0472">Membrane</keyword>
<dbReference type="GO" id="GO:0006826">
    <property type="term" value="P:iron ion transport"/>
    <property type="evidence" value="ECO:0007669"/>
    <property type="project" value="TreeGrafter"/>
</dbReference>
<dbReference type="HOGENOM" id="CLU_010365_1_1_1"/>
<evidence type="ECO:0000256" key="8">
    <source>
        <dbReference type="ARBA" id="ARBA00023136"/>
    </source>
</evidence>
<dbReference type="InterPro" id="IPR017927">
    <property type="entry name" value="FAD-bd_FR_type"/>
</dbReference>
<dbReference type="STRING" id="91928.A0A0D2C681"/>
<dbReference type="AlphaFoldDB" id="A0A0D2C681"/>
<reference evidence="13 14" key="1">
    <citation type="submission" date="2015-01" db="EMBL/GenBank/DDBJ databases">
        <title>The Genome Sequence of Exophiala spinifera CBS89968.</title>
        <authorList>
            <consortium name="The Broad Institute Genomics Platform"/>
            <person name="Cuomo C."/>
            <person name="de Hoog S."/>
            <person name="Gorbushina A."/>
            <person name="Stielow B."/>
            <person name="Teixiera M."/>
            <person name="Abouelleil A."/>
            <person name="Chapman S.B."/>
            <person name="Priest M."/>
            <person name="Young S.K."/>
            <person name="Wortman J."/>
            <person name="Nusbaum C."/>
            <person name="Birren B."/>
        </authorList>
    </citation>
    <scope>NUCLEOTIDE SEQUENCE [LARGE SCALE GENOMIC DNA]</scope>
    <source>
        <strain evidence="13 14">CBS 89968</strain>
    </source>
</reference>
<dbReference type="GO" id="GO:0000293">
    <property type="term" value="F:ferric-chelate reductase activity"/>
    <property type="evidence" value="ECO:0007669"/>
    <property type="project" value="TreeGrafter"/>
</dbReference>
<dbReference type="PANTHER" id="PTHR32361:SF9">
    <property type="entry name" value="FERRIC REDUCTASE TRANSMEMBRANE COMPONENT 3-RELATED"/>
    <property type="match status" value="1"/>
</dbReference>
<feature type="domain" description="FAD-binding FR-type" evidence="12">
    <location>
        <begin position="154"/>
        <end position="334"/>
    </location>
</feature>
<protein>
    <recommendedName>
        <fullName evidence="12">FAD-binding FR-type domain-containing protein</fullName>
    </recommendedName>
</protein>
<dbReference type="GeneID" id="27330402"/>
<dbReference type="GO" id="GO:0015677">
    <property type="term" value="P:copper ion import"/>
    <property type="evidence" value="ECO:0007669"/>
    <property type="project" value="TreeGrafter"/>
</dbReference>
<keyword evidence="5 11" id="KW-1133">Transmembrane helix</keyword>
<evidence type="ECO:0000256" key="5">
    <source>
        <dbReference type="ARBA" id="ARBA00022989"/>
    </source>
</evidence>
<dbReference type="InterPro" id="IPR051410">
    <property type="entry name" value="Ferric/Cupric_Reductase"/>
</dbReference>
<comment type="similarity">
    <text evidence="2">Belongs to the ferric reductase (FRE) family.</text>
</comment>
<keyword evidence="7" id="KW-0406">Ion transport</keyword>
<dbReference type="GO" id="GO:0005886">
    <property type="term" value="C:plasma membrane"/>
    <property type="evidence" value="ECO:0007669"/>
    <property type="project" value="TreeGrafter"/>
</dbReference>
<dbReference type="InterPro" id="IPR013121">
    <property type="entry name" value="Fe_red_NAD-bd_6"/>
</dbReference>
<keyword evidence="4 11" id="KW-0812">Transmembrane</keyword>
<proteinExistence type="inferred from homology"/>
<evidence type="ECO:0000256" key="10">
    <source>
        <dbReference type="SAM" id="MobiDB-lite"/>
    </source>
</evidence>
<evidence type="ECO:0000259" key="12">
    <source>
        <dbReference type="PROSITE" id="PS51384"/>
    </source>
</evidence>
<dbReference type="SFLD" id="SFLDG01168">
    <property type="entry name" value="Ferric_reductase_subgroup_(FRE"/>
    <property type="match status" value="1"/>
</dbReference>
<evidence type="ECO:0000256" key="9">
    <source>
        <dbReference type="ARBA" id="ARBA00023180"/>
    </source>
</evidence>
<dbReference type="Proteomes" id="UP000053328">
    <property type="component" value="Unassembled WGS sequence"/>
</dbReference>
<keyword evidence="6" id="KW-0560">Oxidoreductase</keyword>
<dbReference type="InterPro" id="IPR013130">
    <property type="entry name" value="Fe3_Rdtase_TM_dom"/>
</dbReference>
<dbReference type="Pfam" id="PF01794">
    <property type="entry name" value="Ferric_reduct"/>
    <property type="match status" value="1"/>
</dbReference>
<evidence type="ECO:0000256" key="7">
    <source>
        <dbReference type="ARBA" id="ARBA00023065"/>
    </source>
</evidence>
<dbReference type="SUPFAM" id="SSF52343">
    <property type="entry name" value="Ferredoxin reductase-like, C-terminal NADP-linked domain"/>
    <property type="match status" value="1"/>
</dbReference>
<dbReference type="InterPro" id="IPR039261">
    <property type="entry name" value="FNR_nucleotide-bd"/>
</dbReference>
<dbReference type="PROSITE" id="PS51384">
    <property type="entry name" value="FAD_FR"/>
    <property type="match status" value="1"/>
</dbReference>
<feature type="transmembrane region" description="Helical" evidence="11">
    <location>
        <begin position="99"/>
        <end position="119"/>
    </location>
</feature>
<keyword evidence="3" id="KW-0813">Transport</keyword>
<keyword evidence="9" id="KW-0325">Glycoprotein</keyword>